<evidence type="ECO:0000256" key="3">
    <source>
        <dbReference type="ARBA" id="ARBA00023015"/>
    </source>
</evidence>
<keyword evidence="12" id="KW-0251">Elongation factor</keyword>
<dbReference type="HAMAP" id="MF_00105">
    <property type="entry name" value="GreA_GreB"/>
    <property type="match status" value="1"/>
</dbReference>
<dbReference type="Pfam" id="PF03449">
    <property type="entry name" value="GreA_GreB_N"/>
    <property type="match status" value="1"/>
</dbReference>
<keyword evidence="13" id="KW-1185">Reference proteome</keyword>
<dbReference type="Gene3D" id="3.10.50.30">
    <property type="entry name" value="Transcription elongation factor, GreA/GreB, C-terminal domain"/>
    <property type="match status" value="1"/>
</dbReference>
<feature type="domain" description="Transcription elongation factor GreA/GreB N-terminal" evidence="11">
    <location>
        <begin position="5"/>
        <end position="74"/>
    </location>
</feature>
<dbReference type="GO" id="GO:0003677">
    <property type="term" value="F:DNA binding"/>
    <property type="evidence" value="ECO:0007669"/>
    <property type="project" value="UniProtKB-UniRule"/>
</dbReference>
<dbReference type="PANTHER" id="PTHR30437">
    <property type="entry name" value="TRANSCRIPTION ELONGATION FACTOR GREA"/>
    <property type="match status" value="1"/>
</dbReference>
<evidence type="ECO:0000256" key="4">
    <source>
        <dbReference type="ARBA" id="ARBA00023125"/>
    </source>
</evidence>
<comment type="similarity">
    <text evidence="1 8 9">Belongs to the GreA/GreB family.</text>
</comment>
<evidence type="ECO:0000259" key="11">
    <source>
        <dbReference type="Pfam" id="PF03449"/>
    </source>
</evidence>
<accession>A0A662ZHT2</accession>
<dbReference type="InterPro" id="IPR023459">
    <property type="entry name" value="Tscrpt_elong_fac_GreA/B_fam"/>
</dbReference>
<dbReference type="GO" id="GO:0070063">
    <property type="term" value="F:RNA polymerase binding"/>
    <property type="evidence" value="ECO:0007669"/>
    <property type="project" value="InterPro"/>
</dbReference>
<keyword evidence="5 8" id="KW-0804">Transcription</keyword>
<dbReference type="SUPFAM" id="SSF54534">
    <property type="entry name" value="FKBP-like"/>
    <property type="match status" value="1"/>
</dbReference>
<dbReference type="FunFam" id="1.10.287.180:FF:000001">
    <property type="entry name" value="Transcription elongation factor GreA"/>
    <property type="match status" value="1"/>
</dbReference>
<sequence>MDRTPMTVQGAEAIRKELDFLKGTERPRISDLIAEAREHGDLKENAEYHAAREAQGMCEAKIKDLEAQLSTAEVIDITKVKVDGEKKVVFGATVKLEKDDGTEITYKIVGEHESDVKNGLLSFKTPIARGLMGKYVDDEVEIVTPKGKVTYYINDILYV</sequence>
<dbReference type="GO" id="GO:0003746">
    <property type="term" value="F:translation elongation factor activity"/>
    <property type="evidence" value="ECO:0007669"/>
    <property type="project" value="UniProtKB-KW"/>
</dbReference>
<dbReference type="SUPFAM" id="SSF46557">
    <property type="entry name" value="GreA transcript cleavage protein, N-terminal domain"/>
    <property type="match status" value="1"/>
</dbReference>
<dbReference type="NCBIfam" id="NF001263">
    <property type="entry name" value="PRK00226.1-4"/>
    <property type="match status" value="1"/>
</dbReference>
<proteinExistence type="inferred from homology"/>
<keyword evidence="12" id="KW-0648">Protein biosynthesis</keyword>
<dbReference type="InterPro" id="IPR022691">
    <property type="entry name" value="Tscrpt_elong_fac_GreA/B_N"/>
</dbReference>
<dbReference type="AlphaFoldDB" id="A0A662ZHT2"/>
<evidence type="ECO:0000313" key="12">
    <source>
        <dbReference type="EMBL" id="SFP45454.1"/>
    </source>
</evidence>
<name>A0A662ZHT2_9GAMM</name>
<dbReference type="InterPro" id="IPR018151">
    <property type="entry name" value="TF_GreA/GreB_CS"/>
</dbReference>
<evidence type="ECO:0000259" key="10">
    <source>
        <dbReference type="Pfam" id="PF01272"/>
    </source>
</evidence>
<dbReference type="NCBIfam" id="NF001264">
    <property type="entry name" value="PRK00226.1-5"/>
    <property type="match status" value="1"/>
</dbReference>
<evidence type="ECO:0000256" key="6">
    <source>
        <dbReference type="ARBA" id="ARBA00024916"/>
    </source>
</evidence>
<dbReference type="Gene3D" id="1.10.287.180">
    <property type="entry name" value="Transcription elongation factor, GreA/GreB, N-terminal domain"/>
    <property type="match status" value="1"/>
</dbReference>
<dbReference type="NCBIfam" id="TIGR01462">
    <property type="entry name" value="greA"/>
    <property type="match status" value="1"/>
</dbReference>
<dbReference type="RefSeq" id="WP_031578637.1">
    <property type="nucleotide sequence ID" value="NZ_FOXF01000025.1"/>
</dbReference>
<feature type="domain" description="Transcription elongation factor GreA/GreB C-terminal" evidence="10">
    <location>
        <begin position="85"/>
        <end position="158"/>
    </location>
</feature>
<dbReference type="NCBIfam" id="NF001261">
    <property type="entry name" value="PRK00226.1-2"/>
    <property type="match status" value="1"/>
</dbReference>
<comment type="function">
    <text evidence="6 8 9">Necessary for efficient RNA polymerase transcription elongation past template-encoded arresting sites. The arresting sites in DNA have the property of trapping a certain fraction of elongating RNA polymerases that pass through, resulting in locked ternary complexes. Cleavage of the nascent transcript by cleavage factors such as GreA or GreB allows the resumption of elongation from the new 3'terminus. GreA releases sequences of 2 to 3 nucleotides.</text>
</comment>
<evidence type="ECO:0000256" key="9">
    <source>
        <dbReference type="RuleBase" id="RU000556"/>
    </source>
</evidence>
<gene>
    <name evidence="8" type="primary">greA</name>
    <name evidence="12" type="ORF">SAMN02910344_01429</name>
</gene>
<dbReference type="GO" id="GO:0032784">
    <property type="term" value="P:regulation of DNA-templated transcription elongation"/>
    <property type="evidence" value="ECO:0007669"/>
    <property type="project" value="UniProtKB-UniRule"/>
</dbReference>
<evidence type="ECO:0000256" key="1">
    <source>
        <dbReference type="ARBA" id="ARBA00008213"/>
    </source>
</evidence>
<dbReference type="InterPro" id="IPR006359">
    <property type="entry name" value="Tscrpt_elong_fac_GreA"/>
</dbReference>
<evidence type="ECO:0000256" key="5">
    <source>
        <dbReference type="ARBA" id="ARBA00023163"/>
    </source>
</evidence>
<dbReference type="GO" id="GO:0006354">
    <property type="term" value="P:DNA-templated transcription elongation"/>
    <property type="evidence" value="ECO:0007669"/>
    <property type="project" value="TreeGrafter"/>
</dbReference>
<organism evidence="12 13">
    <name type="scientific">Ruminobacter amylophilus</name>
    <dbReference type="NCBI Taxonomy" id="867"/>
    <lineage>
        <taxon>Bacteria</taxon>
        <taxon>Pseudomonadati</taxon>
        <taxon>Pseudomonadota</taxon>
        <taxon>Gammaproteobacteria</taxon>
        <taxon>Aeromonadales</taxon>
        <taxon>Succinivibrionaceae</taxon>
        <taxon>Ruminobacter</taxon>
    </lineage>
</organism>
<keyword evidence="3 8" id="KW-0805">Transcription regulation</keyword>
<dbReference type="PANTHER" id="PTHR30437:SF4">
    <property type="entry name" value="TRANSCRIPTION ELONGATION FACTOR GREA"/>
    <property type="match status" value="1"/>
</dbReference>
<dbReference type="Proteomes" id="UP000243745">
    <property type="component" value="Unassembled WGS sequence"/>
</dbReference>
<dbReference type="InterPro" id="IPR028624">
    <property type="entry name" value="Tscrpt_elong_fac_GreA/B"/>
</dbReference>
<dbReference type="InterPro" id="IPR036953">
    <property type="entry name" value="GreA/GreB_C_sf"/>
</dbReference>
<evidence type="ECO:0000313" key="13">
    <source>
        <dbReference type="Proteomes" id="UP000243745"/>
    </source>
</evidence>
<evidence type="ECO:0000256" key="8">
    <source>
        <dbReference type="HAMAP-Rule" id="MF_00105"/>
    </source>
</evidence>
<protein>
    <recommendedName>
        <fullName evidence="2 8">Transcription elongation factor GreA</fullName>
    </recommendedName>
    <alternativeName>
        <fullName evidence="7 8">Transcript cleavage factor GreA</fullName>
    </alternativeName>
</protein>
<reference evidence="12 13" key="1">
    <citation type="submission" date="2016-10" db="EMBL/GenBank/DDBJ databases">
        <authorList>
            <person name="Varghese N."/>
            <person name="Submissions S."/>
        </authorList>
    </citation>
    <scope>NUCLEOTIDE SEQUENCE [LARGE SCALE GENOMIC DNA]</scope>
    <source>
        <strain evidence="12 13">DSM 1361</strain>
    </source>
</reference>
<dbReference type="EMBL" id="FOXF01000025">
    <property type="protein sequence ID" value="SFP45454.1"/>
    <property type="molecule type" value="Genomic_DNA"/>
</dbReference>
<dbReference type="OrthoDB" id="9808774at2"/>
<evidence type="ECO:0000256" key="7">
    <source>
        <dbReference type="ARBA" id="ARBA00030776"/>
    </source>
</evidence>
<keyword evidence="4 8" id="KW-0238">DNA-binding</keyword>
<evidence type="ECO:0000256" key="2">
    <source>
        <dbReference type="ARBA" id="ARBA00013729"/>
    </source>
</evidence>
<dbReference type="PROSITE" id="PS00829">
    <property type="entry name" value="GREAB_1"/>
    <property type="match status" value="1"/>
</dbReference>
<dbReference type="InterPro" id="IPR036805">
    <property type="entry name" value="Tscrpt_elong_fac_GreA/B_N_sf"/>
</dbReference>
<dbReference type="FunFam" id="3.10.50.30:FF:000001">
    <property type="entry name" value="Transcription elongation factor GreA"/>
    <property type="match status" value="1"/>
</dbReference>
<dbReference type="InterPro" id="IPR001437">
    <property type="entry name" value="Tscrpt_elong_fac_GreA/B_C"/>
</dbReference>
<dbReference type="Pfam" id="PF01272">
    <property type="entry name" value="GreA_GreB"/>
    <property type="match status" value="1"/>
</dbReference>
<dbReference type="PIRSF" id="PIRSF006092">
    <property type="entry name" value="GreA_GreB"/>
    <property type="match status" value="1"/>
</dbReference>